<dbReference type="Pfam" id="PF01632">
    <property type="entry name" value="Ribosomal_L35p"/>
    <property type="match status" value="1"/>
</dbReference>
<dbReference type="GO" id="GO:1990904">
    <property type="term" value="C:ribonucleoprotein complex"/>
    <property type="evidence" value="ECO:0007669"/>
    <property type="project" value="UniProtKB-KW"/>
</dbReference>
<comment type="similarity">
    <text evidence="1 4 5">Belongs to the bacterial ribosomal protein bL35 family.</text>
</comment>
<dbReference type="Gene3D" id="4.10.410.60">
    <property type="match status" value="1"/>
</dbReference>
<evidence type="ECO:0000313" key="6">
    <source>
        <dbReference type="EMBL" id="OGC47637.1"/>
    </source>
</evidence>
<dbReference type="InterPro" id="IPR021137">
    <property type="entry name" value="Ribosomal_bL35-like"/>
</dbReference>
<dbReference type="InterPro" id="IPR001706">
    <property type="entry name" value="Ribosomal_bL35"/>
</dbReference>
<dbReference type="GO" id="GO:0003735">
    <property type="term" value="F:structural constituent of ribosome"/>
    <property type="evidence" value="ECO:0007669"/>
    <property type="project" value="InterPro"/>
</dbReference>
<evidence type="ECO:0000256" key="1">
    <source>
        <dbReference type="ARBA" id="ARBA00006598"/>
    </source>
</evidence>
<organism evidence="6 7">
    <name type="scientific">candidate division WWE3 bacterium RIFCSPHIGHO2_01_FULL_42_13</name>
    <dbReference type="NCBI Taxonomy" id="1802617"/>
    <lineage>
        <taxon>Bacteria</taxon>
        <taxon>Katanobacteria</taxon>
    </lineage>
</organism>
<gene>
    <name evidence="4" type="primary">rpmI</name>
    <name evidence="6" type="ORF">A2886_02530</name>
</gene>
<dbReference type="STRING" id="1802617.A2886_02530"/>
<dbReference type="SUPFAM" id="SSF143034">
    <property type="entry name" value="L35p-like"/>
    <property type="match status" value="1"/>
</dbReference>
<comment type="caution">
    <text evidence="6">The sequence shown here is derived from an EMBL/GenBank/DDBJ whole genome shotgun (WGS) entry which is preliminary data.</text>
</comment>
<dbReference type="Proteomes" id="UP000176608">
    <property type="component" value="Unassembled WGS sequence"/>
</dbReference>
<name>A0A1F4URN2_UNCKA</name>
<keyword evidence="3 4" id="KW-0687">Ribonucleoprotein</keyword>
<dbReference type="GO" id="GO:0005840">
    <property type="term" value="C:ribosome"/>
    <property type="evidence" value="ECO:0007669"/>
    <property type="project" value="UniProtKB-KW"/>
</dbReference>
<dbReference type="InterPro" id="IPR037229">
    <property type="entry name" value="Ribosomal_bL35_sf"/>
</dbReference>
<evidence type="ECO:0000256" key="2">
    <source>
        <dbReference type="ARBA" id="ARBA00022980"/>
    </source>
</evidence>
<evidence type="ECO:0000256" key="5">
    <source>
        <dbReference type="RuleBase" id="RU000568"/>
    </source>
</evidence>
<protein>
    <recommendedName>
        <fullName evidence="4">Large ribosomal subunit protein bL35</fullName>
    </recommendedName>
</protein>
<dbReference type="GO" id="GO:0006412">
    <property type="term" value="P:translation"/>
    <property type="evidence" value="ECO:0007669"/>
    <property type="project" value="UniProtKB-UniRule"/>
</dbReference>
<dbReference type="AlphaFoldDB" id="A0A1F4URN2"/>
<evidence type="ECO:0000256" key="4">
    <source>
        <dbReference type="HAMAP-Rule" id="MF_00514"/>
    </source>
</evidence>
<dbReference type="EMBL" id="MEVA01000006">
    <property type="protein sequence ID" value="OGC47637.1"/>
    <property type="molecule type" value="Genomic_DNA"/>
</dbReference>
<reference evidence="6 7" key="1">
    <citation type="journal article" date="2016" name="Nat. Commun.">
        <title>Thousands of microbial genomes shed light on interconnected biogeochemical processes in an aquifer system.</title>
        <authorList>
            <person name="Anantharaman K."/>
            <person name="Brown C.T."/>
            <person name="Hug L.A."/>
            <person name="Sharon I."/>
            <person name="Castelle C.J."/>
            <person name="Probst A.J."/>
            <person name="Thomas B.C."/>
            <person name="Singh A."/>
            <person name="Wilkins M.J."/>
            <person name="Karaoz U."/>
            <person name="Brodie E.L."/>
            <person name="Williams K.H."/>
            <person name="Hubbard S.S."/>
            <person name="Banfield J.F."/>
        </authorList>
    </citation>
    <scope>NUCLEOTIDE SEQUENCE [LARGE SCALE GENOMIC DNA]</scope>
</reference>
<dbReference type="HAMAP" id="MF_00514">
    <property type="entry name" value="Ribosomal_bL35"/>
    <property type="match status" value="1"/>
</dbReference>
<dbReference type="PRINTS" id="PR00064">
    <property type="entry name" value="RIBOSOMALL35"/>
</dbReference>
<evidence type="ECO:0000313" key="7">
    <source>
        <dbReference type="Proteomes" id="UP000176608"/>
    </source>
</evidence>
<keyword evidence="2 4" id="KW-0689">Ribosomal protein</keyword>
<accession>A0A1F4URN2</accession>
<proteinExistence type="inferred from homology"/>
<evidence type="ECO:0000256" key="3">
    <source>
        <dbReference type="ARBA" id="ARBA00023274"/>
    </source>
</evidence>
<sequence length="72" mass="8145">MPKTKTNKTAKKRMKITKSGKILTKQIRTGHLKSKWSTNKRFRKNTGAEVSSVGYKKILKSLLKKSGKGIKI</sequence>